<name>B6HFA3_PENRW</name>
<dbReference type="STRING" id="500485.B6HFA3"/>
<dbReference type="eggNOG" id="ENOG502S8FX">
    <property type="taxonomic scope" value="Eukaryota"/>
</dbReference>
<organism evidence="2 3">
    <name type="scientific">Penicillium rubens (strain ATCC 28089 / DSM 1075 / NRRL 1951 / Wisconsin 54-1255)</name>
    <name type="common">Penicillium chrysogenum</name>
    <dbReference type="NCBI Taxonomy" id="500485"/>
    <lineage>
        <taxon>Eukaryota</taxon>
        <taxon>Fungi</taxon>
        <taxon>Dikarya</taxon>
        <taxon>Ascomycota</taxon>
        <taxon>Pezizomycotina</taxon>
        <taxon>Eurotiomycetes</taxon>
        <taxon>Eurotiomycetidae</taxon>
        <taxon>Eurotiales</taxon>
        <taxon>Aspergillaceae</taxon>
        <taxon>Penicillium</taxon>
        <taxon>Penicillium chrysogenum species complex</taxon>
    </lineage>
</organism>
<sequence>MLRVSPIMLRLDVDTVYIYGFGPGPGPTGLTEMHTHQVDPDGDIILFTSATSESPSVDAIEGNVPREHTRFQVSSKHLSLASDYFKRMLKACWAEGAALSTKGSAEIPVNDCKPEILLIILNIIHGRSRQVPRKLSLPQLTDIAVATDFFQCHEALEVFAGIWIQDLKPLILSSFSEDTKKWIMIAWVFKSNDILRQTETIAMQKGTGPFQTSNLPIPKSITDKIDQARQKYIQLLQQKIGERIETLLNSPAAKKKSCCNPECDAKYLGLVLRKLTENKISYSASVPSLSCKPCSPFFTVCLENVSPSAILPMVANMISSSATVYRGSCLYSHCENRGRSLFGNDAACEAANLPTSL</sequence>
<evidence type="ECO:0000313" key="3">
    <source>
        <dbReference type="Proteomes" id="UP000000724"/>
    </source>
</evidence>
<dbReference type="OrthoDB" id="5275938at2759"/>
<proteinExistence type="predicted"/>
<dbReference type="GeneID" id="8314479"/>
<dbReference type="InterPro" id="IPR000210">
    <property type="entry name" value="BTB/POZ_dom"/>
</dbReference>
<dbReference type="InterPro" id="IPR011333">
    <property type="entry name" value="SKP1/BTB/POZ_sf"/>
</dbReference>
<dbReference type="AlphaFoldDB" id="B6HFA3"/>
<dbReference type="OMA" id="PAWICIC"/>
<dbReference type="Gene3D" id="3.30.710.10">
    <property type="entry name" value="Potassium Channel Kv1.1, Chain A"/>
    <property type="match status" value="1"/>
</dbReference>
<dbReference type="Proteomes" id="UP000000724">
    <property type="component" value="Contig Pc00c20"/>
</dbReference>
<keyword evidence="3" id="KW-1185">Reference proteome</keyword>
<feature type="domain" description="BTB" evidence="1">
    <location>
        <begin position="68"/>
        <end position="156"/>
    </location>
</feature>
<dbReference type="Pfam" id="PF00651">
    <property type="entry name" value="BTB"/>
    <property type="match status" value="1"/>
</dbReference>
<dbReference type="HOGENOM" id="CLU_776347_0_0_1"/>
<dbReference type="EMBL" id="AM920435">
    <property type="protein sequence ID" value="CAP86273.1"/>
    <property type="molecule type" value="Genomic_DNA"/>
</dbReference>
<reference evidence="2 3" key="1">
    <citation type="journal article" date="2008" name="Nat. Biotechnol.">
        <title>Genome sequencing and analysis of the filamentous fungus Penicillium chrysogenum.</title>
        <authorList>
            <person name="van den Berg M.A."/>
            <person name="Albang R."/>
            <person name="Albermann K."/>
            <person name="Badger J.H."/>
            <person name="Daran J.-M."/>
            <person name="Driessen A.J.M."/>
            <person name="Garcia-Estrada C."/>
            <person name="Fedorova N.D."/>
            <person name="Harris D.M."/>
            <person name="Heijne W.H.M."/>
            <person name="Joardar V.S."/>
            <person name="Kiel J.A.K.W."/>
            <person name="Kovalchuk A."/>
            <person name="Martin J.F."/>
            <person name="Nierman W.C."/>
            <person name="Nijland J.G."/>
            <person name="Pronk J.T."/>
            <person name="Roubos J.A."/>
            <person name="van der Klei I.J."/>
            <person name="van Peij N.N.M.E."/>
            <person name="Veenhuis M."/>
            <person name="von Doehren H."/>
            <person name="Wagner C."/>
            <person name="Wortman J.R."/>
            <person name="Bovenberg R.A.L."/>
        </authorList>
    </citation>
    <scope>NUCLEOTIDE SEQUENCE [LARGE SCALE GENOMIC DNA]</scope>
    <source>
        <strain evidence="3">ATCC 28089 / DSM 1075 / NRRL 1951 / Wisconsin 54-1255</strain>
    </source>
</reference>
<dbReference type="SUPFAM" id="SSF54695">
    <property type="entry name" value="POZ domain"/>
    <property type="match status" value="1"/>
</dbReference>
<accession>B6HFA3</accession>
<dbReference type="BioCyc" id="PCHR:PC20G09440-MONOMER"/>
<evidence type="ECO:0000313" key="2">
    <source>
        <dbReference type="EMBL" id="CAP86273.1"/>
    </source>
</evidence>
<dbReference type="VEuPathDB" id="FungiDB:PCH_Pc20g09440"/>
<protein>
    <submittedName>
        <fullName evidence="2">Pc20g09440 protein</fullName>
    </submittedName>
</protein>
<dbReference type="KEGG" id="pcs:N7525_009342"/>
<gene>
    <name evidence="2" type="ORF">Pc20g09440</name>
    <name evidence="2" type="ORF">PCH_Pc20g09440</name>
</gene>
<evidence type="ECO:0000259" key="1">
    <source>
        <dbReference type="Pfam" id="PF00651"/>
    </source>
</evidence>